<dbReference type="STRING" id="1076937.SAMN04488120_10558"/>
<sequence length="109" mass="11999">MTTWLVSRHSGAVEWLAAHGYADARHVTHLELDEIRPGDVIVGTLPVHLIAQACARGARYFNLSLDVPEAWRGRELSVAELEACGARLEEYQVRSVNAPKPVQGIEDSP</sequence>
<dbReference type="InterPro" id="IPR013443">
    <property type="entry name" value="CRISPR-assoc_prot_Csx16"/>
</dbReference>
<organism evidence="1 2">
    <name type="scientific">Fontimonas thermophila</name>
    <dbReference type="NCBI Taxonomy" id="1076937"/>
    <lineage>
        <taxon>Bacteria</taxon>
        <taxon>Pseudomonadati</taxon>
        <taxon>Pseudomonadota</taxon>
        <taxon>Gammaproteobacteria</taxon>
        <taxon>Nevskiales</taxon>
        <taxon>Nevskiaceae</taxon>
        <taxon>Fontimonas</taxon>
    </lineage>
</organism>
<keyword evidence="2" id="KW-1185">Reference proteome</keyword>
<dbReference type="RefSeq" id="WP_091533115.1">
    <property type="nucleotide sequence ID" value="NZ_FOOC01000005.1"/>
</dbReference>
<dbReference type="OrthoDB" id="8548152at2"/>
<accession>A0A1I2IYK1</accession>
<evidence type="ECO:0000313" key="2">
    <source>
        <dbReference type="Proteomes" id="UP000199771"/>
    </source>
</evidence>
<evidence type="ECO:0000313" key="1">
    <source>
        <dbReference type="EMBL" id="SFF47515.1"/>
    </source>
</evidence>
<name>A0A1I2IYK1_9GAMM</name>
<reference evidence="1 2" key="1">
    <citation type="submission" date="2016-10" db="EMBL/GenBank/DDBJ databases">
        <authorList>
            <person name="de Groot N.N."/>
        </authorList>
    </citation>
    <scope>NUCLEOTIDE SEQUENCE [LARGE SCALE GENOMIC DNA]</scope>
    <source>
        <strain evidence="1 2">DSM 23609</strain>
    </source>
</reference>
<gene>
    <name evidence="1" type="ORF">SAMN04488120_10558</name>
</gene>
<dbReference type="NCBIfam" id="TIGR02620">
    <property type="entry name" value="cas_VVA1548"/>
    <property type="match status" value="1"/>
</dbReference>
<proteinExistence type="predicted"/>
<dbReference type="EMBL" id="FOOC01000005">
    <property type="protein sequence ID" value="SFF47515.1"/>
    <property type="molecule type" value="Genomic_DNA"/>
</dbReference>
<protein>
    <submittedName>
        <fullName evidence="1">CRISPR-associated protein Csx16</fullName>
    </submittedName>
</protein>
<dbReference type="Pfam" id="PF09652">
    <property type="entry name" value="Cas_VVA1548"/>
    <property type="match status" value="1"/>
</dbReference>
<dbReference type="Proteomes" id="UP000199771">
    <property type="component" value="Unassembled WGS sequence"/>
</dbReference>
<dbReference type="AlphaFoldDB" id="A0A1I2IYK1"/>